<reference evidence="7 8" key="1">
    <citation type="submission" date="2019-07" db="EMBL/GenBank/DDBJ databases">
        <title>Genome sequencing of lignin-degrading bacterial isolates.</title>
        <authorList>
            <person name="Gladden J."/>
        </authorList>
    </citation>
    <scope>NUCLEOTIDE SEQUENCE [LARGE SCALE GENOMIC DNA]</scope>
    <source>
        <strain evidence="7 8">J45</strain>
    </source>
</reference>
<name>A0A562DJD9_RHORH</name>
<comment type="caution">
    <text evidence="7">The sequence shown here is derived from an EMBL/GenBank/DDBJ whole genome shotgun (WGS) entry which is preliminary data.</text>
</comment>
<feature type="transmembrane region" description="Helical" evidence="5">
    <location>
        <begin position="272"/>
        <end position="290"/>
    </location>
</feature>
<feature type="transmembrane region" description="Helical" evidence="5">
    <location>
        <begin position="146"/>
        <end position="167"/>
    </location>
</feature>
<evidence type="ECO:0000313" key="8">
    <source>
        <dbReference type="Proteomes" id="UP000317573"/>
    </source>
</evidence>
<feature type="transmembrane region" description="Helical" evidence="5">
    <location>
        <begin position="406"/>
        <end position="425"/>
    </location>
</feature>
<keyword evidence="2 5" id="KW-0812">Transmembrane</keyword>
<feature type="transmembrane region" description="Helical" evidence="5">
    <location>
        <begin position="179"/>
        <end position="202"/>
    </location>
</feature>
<dbReference type="Proteomes" id="UP000317573">
    <property type="component" value="Unassembled WGS sequence"/>
</dbReference>
<organism evidence="7 8">
    <name type="scientific">Rhodococcus rhodochrous J45</name>
    <dbReference type="NCBI Taxonomy" id="935266"/>
    <lineage>
        <taxon>Bacteria</taxon>
        <taxon>Bacillati</taxon>
        <taxon>Actinomycetota</taxon>
        <taxon>Actinomycetes</taxon>
        <taxon>Mycobacteriales</taxon>
        <taxon>Nocardiaceae</taxon>
        <taxon>Rhodococcus</taxon>
    </lineage>
</organism>
<dbReference type="Gene3D" id="1.20.1250.20">
    <property type="entry name" value="MFS general substrate transporter like domains"/>
    <property type="match status" value="2"/>
</dbReference>
<evidence type="ECO:0000256" key="2">
    <source>
        <dbReference type="ARBA" id="ARBA00022692"/>
    </source>
</evidence>
<dbReference type="SUPFAM" id="SSF103473">
    <property type="entry name" value="MFS general substrate transporter"/>
    <property type="match status" value="1"/>
</dbReference>
<dbReference type="PANTHER" id="PTHR42718:SF35">
    <property type="entry name" value="BLL0718 PROTEIN"/>
    <property type="match status" value="1"/>
</dbReference>
<evidence type="ECO:0000313" key="7">
    <source>
        <dbReference type="EMBL" id="TWH09788.1"/>
    </source>
</evidence>
<evidence type="ECO:0000256" key="4">
    <source>
        <dbReference type="ARBA" id="ARBA00023136"/>
    </source>
</evidence>
<dbReference type="GO" id="GO:0005886">
    <property type="term" value="C:plasma membrane"/>
    <property type="evidence" value="ECO:0007669"/>
    <property type="project" value="UniProtKB-SubCell"/>
</dbReference>
<dbReference type="GO" id="GO:0022857">
    <property type="term" value="F:transmembrane transporter activity"/>
    <property type="evidence" value="ECO:0007669"/>
    <property type="project" value="InterPro"/>
</dbReference>
<protein>
    <submittedName>
        <fullName evidence="7">Sugar phosphate permease</fullName>
    </submittedName>
</protein>
<gene>
    <name evidence="7" type="ORF">L618_000500001080</name>
</gene>
<evidence type="ECO:0000256" key="5">
    <source>
        <dbReference type="SAM" id="Phobius"/>
    </source>
</evidence>
<keyword evidence="3 5" id="KW-1133">Transmembrane helix</keyword>
<accession>A0A562DJD9</accession>
<feature type="domain" description="Major facilitator superfamily (MFS) profile" evidence="6">
    <location>
        <begin position="56"/>
        <end position="500"/>
    </location>
</feature>
<dbReference type="AlphaFoldDB" id="A0A562DJD9"/>
<feature type="transmembrane region" description="Helical" evidence="5">
    <location>
        <begin position="53"/>
        <end position="79"/>
    </location>
</feature>
<dbReference type="InterPro" id="IPR020846">
    <property type="entry name" value="MFS_dom"/>
</dbReference>
<evidence type="ECO:0000256" key="1">
    <source>
        <dbReference type="ARBA" id="ARBA00004651"/>
    </source>
</evidence>
<dbReference type="InterPro" id="IPR036259">
    <property type="entry name" value="MFS_trans_sf"/>
</dbReference>
<dbReference type="PROSITE" id="PS50850">
    <property type="entry name" value="MFS"/>
    <property type="match status" value="1"/>
</dbReference>
<evidence type="ECO:0000256" key="3">
    <source>
        <dbReference type="ARBA" id="ARBA00022989"/>
    </source>
</evidence>
<sequence length="502" mass="51898">MIRATPIRGAGNTARARAAESLECALTSYANELSQPESATPKGRSRFDRQQPVWVIVSVLIAVEIISAFETSMMFAAIPTLITEFDSNASTVGWAVTAFLLVSAASAAVCGRLGDMYGRERILMVLLAVAALGSIVSALGDSLTSIIIGRAIQGVAGAILPLCIGLAREHLPASRVPVAVALISGSAVAAGSASLLVAGLLIDNASWHMIFVVAAAYAIFALLLVWFVLPWRRPTGTSEKIDYIGAVTFAGAVAAILLGVNKSQAWGWSDPRTLGLILGGAVALVLLVRWELRTPSPIINVRLFVDRKFSLTMLATVAIAAGPLGVVTMIIPIIMQTPSTGDFGLGLSATHAGWLSFVGSLFGFVCTPLSGRISAAVGSRASMLLGTALFIVGVVVMLTAHHSVVAMTAMVVVVSVATAFAYTAIPNLIVESVPEHNTSETTGTNAVLRTAGQGVGTSIATMLLAFAATPLAGINMVGGMLIALSVVTIGITLLIPRSVRTA</sequence>
<feature type="transmembrane region" description="Helical" evidence="5">
    <location>
        <begin position="446"/>
        <end position="468"/>
    </location>
</feature>
<proteinExistence type="predicted"/>
<feature type="transmembrane region" description="Helical" evidence="5">
    <location>
        <begin position="354"/>
        <end position="371"/>
    </location>
</feature>
<dbReference type="EMBL" id="VLJT01000050">
    <property type="protein sequence ID" value="TWH09788.1"/>
    <property type="molecule type" value="Genomic_DNA"/>
</dbReference>
<dbReference type="PANTHER" id="PTHR42718">
    <property type="entry name" value="MAJOR FACILITATOR SUPERFAMILY MULTIDRUG TRANSPORTER MFSC"/>
    <property type="match status" value="1"/>
</dbReference>
<evidence type="ECO:0000259" key="6">
    <source>
        <dbReference type="PROSITE" id="PS50850"/>
    </source>
</evidence>
<feature type="transmembrane region" description="Helical" evidence="5">
    <location>
        <begin position="91"/>
        <end position="110"/>
    </location>
</feature>
<feature type="transmembrane region" description="Helical" evidence="5">
    <location>
        <begin position="241"/>
        <end position="260"/>
    </location>
</feature>
<feature type="transmembrane region" description="Helical" evidence="5">
    <location>
        <begin position="474"/>
        <end position="495"/>
    </location>
</feature>
<comment type="subcellular location">
    <subcellularLocation>
        <location evidence="1">Cell membrane</location>
        <topology evidence="1">Multi-pass membrane protein</topology>
    </subcellularLocation>
</comment>
<feature type="transmembrane region" description="Helical" evidence="5">
    <location>
        <begin position="208"/>
        <end position="229"/>
    </location>
</feature>
<dbReference type="InterPro" id="IPR011701">
    <property type="entry name" value="MFS"/>
</dbReference>
<keyword evidence="4 5" id="KW-0472">Membrane</keyword>
<feature type="transmembrane region" description="Helical" evidence="5">
    <location>
        <begin position="311"/>
        <end position="334"/>
    </location>
</feature>
<dbReference type="Pfam" id="PF07690">
    <property type="entry name" value="MFS_1"/>
    <property type="match status" value="1"/>
</dbReference>
<feature type="transmembrane region" description="Helical" evidence="5">
    <location>
        <begin position="122"/>
        <end position="140"/>
    </location>
</feature>
<feature type="transmembrane region" description="Helical" evidence="5">
    <location>
        <begin position="383"/>
        <end position="400"/>
    </location>
</feature>